<proteinExistence type="predicted"/>
<accession>A0A218YYB3</accession>
<comment type="caution">
    <text evidence="1">The sequence shown here is derived from an EMBL/GenBank/DDBJ whole genome shotgun (WGS) entry which is preliminary data.</text>
</comment>
<protein>
    <submittedName>
        <fullName evidence="1">Uncharacterized protein</fullName>
    </submittedName>
</protein>
<keyword evidence="2" id="KW-1185">Reference proteome</keyword>
<dbReference type="EMBL" id="MZNU01000326">
    <property type="protein sequence ID" value="OWP00414.1"/>
    <property type="molecule type" value="Genomic_DNA"/>
</dbReference>
<dbReference type="Proteomes" id="UP000242519">
    <property type="component" value="Unassembled WGS sequence"/>
</dbReference>
<organism evidence="1 2">
    <name type="scientific">Diplocarpon coronariae</name>
    <dbReference type="NCBI Taxonomy" id="2795749"/>
    <lineage>
        <taxon>Eukaryota</taxon>
        <taxon>Fungi</taxon>
        <taxon>Dikarya</taxon>
        <taxon>Ascomycota</taxon>
        <taxon>Pezizomycotina</taxon>
        <taxon>Leotiomycetes</taxon>
        <taxon>Helotiales</taxon>
        <taxon>Drepanopezizaceae</taxon>
        <taxon>Diplocarpon</taxon>
    </lineage>
</organism>
<evidence type="ECO:0000313" key="1">
    <source>
        <dbReference type="EMBL" id="OWP00414.1"/>
    </source>
</evidence>
<reference evidence="1 2" key="1">
    <citation type="submission" date="2017-04" db="EMBL/GenBank/DDBJ databases">
        <title>Draft genome sequence of Marssonina coronaria NL1: causal agent of apple blotch.</title>
        <authorList>
            <person name="Cheng Q."/>
        </authorList>
    </citation>
    <scope>NUCLEOTIDE SEQUENCE [LARGE SCALE GENOMIC DNA]</scope>
    <source>
        <strain evidence="1 2">NL1</strain>
    </source>
</reference>
<evidence type="ECO:0000313" key="2">
    <source>
        <dbReference type="Proteomes" id="UP000242519"/>
    </source>
</evidence>
<gene>
    <name evidence="1" type="ORF">B2J93_3964</name>
</gene>
<dbReference type="InParanoid" id="A0A218YYB3"/>
<sequence>MPLISRAEKAKSKAKHARDASEIQVLAEADDAPQSLGGQEETAPILQSFESTTAIMEGLHVPRGITGLVQDEIKDPGKLRALKDCNNFKISHLMLTIHCLNLPSSEHVTQSQHMHQEEPAAFKFNRDNVAARLKTTPEEISDAEMVAFDCF</sequence>
<name>A0A218YYB3_9HELO</name>
<dbReference type="AlphaFoldDB" id="A0A218YYB3"/>